<evidence type="ECO:0000313" key="1">
    <source>
        <dbReference type="EMBL" id="ATX64576.1"/>
    </source>
</evidence>
<dbReference type="InterPro" id="IPR056955">
    <property type="entry name" value="ORC-CDC6-like"/>
</dbReference>
<name>A0A2K8K6M1_9RHOB</name>
<protein>
    <submittedName>
        <fullName evidence="1">Uncharacterized protein</fullName>
    </submittedName>
</protein>
<dbReference type="Proteomes" id="UP000228948">
    <property type="component" value="Chromosome"/>
</dbReference>
<organism evidence="1 2">
    <name type="scientific">Roseinatronobacter bogoriensis subsp. barguzinensis</name>
    <dbReference type="NCBI Taxonomy" id="441209"/>
    <lineage>
        <taxon>Bacteria</taxon>
        <taxon>Pseudomonadati</taxon>
        <taxon>Pseudomonadota</taxon>
        <taxon>Alphaproteobacteria</taxon>
        <taxon>Rhodobacterales</taxon>
        <taxon>Paracoccaceae</taxon>
        <taxon>Roseinatronobacter</taxon>
    </lineage>
</organism>
<dbReference type="Pfam" id="PF24389">
    <property type="entry name" value="ORC-CDC6-like"/>
    <property type="match status" value="1"/>
</dbReference>
<accession>A0A2K8K6M1</accession>
<gene>
    <name evidence="1" type="ORF">BG454_00955</name>
</gene>
<evidence type="ECO:0000313" key="2">
    <source>
        <dbReference type="Proteomes" id="UP000228948"/>
    </source>
</evidence>
<dbReference type="AlphaFoldDB" id="A0A2K8K6M1"/>
<dbReference type="STRING" id="441209.GCA_001870665_01045"/>
<dbReference type="KEGG" id="rbg:BG454_00955"/>
<sequence length="676" mass="76765">MKQNSLNPFNSLYRTESISASEFVSLFSPVLLKESLVQRLFEPGNVVLCGLQGSGKSALLNLLEPQVLIEYLNNDREWPLPQHCSRFVSASITLRSSGALLFGQRAIEGVPEGNERVIGLYFADFLNYWIVSDLLEKIELLFSSNGELLASKIGLNTHSTLLDKFAVRLAVDACWHGALDGVSTFERLKNVIEVRIRKYENFLNYNSDFPEEFSRTKTGAGEPIAVAADCLRNVGILPGDVPVLVTIDQFEDLMDLEQDISESRRPVFRRVIWKMLGNRDDRVSYRVGARLYSLDKGIHSLRGSATVEEMREVNVVNLDDLLQGRENRVSLFPEFCDDVLRRRLLEAGYSNVAKRAVRQLFGPRATPEMKVEKFITKSRANVVSRTVPFDREIRDVLIDIAKRDPISAKLGEAWIRQNSEKQEISAGEVAEEPWASRQWWKKERKQQALLQVFSSCGQKMVWYGSGDIVNLAGRNILTFLSMCQFVWAELLRSLDDGPLNLPNDINPLTQTLGINSASDYWFRKIKAEPKGGDDRNRFINELGNFFREQLIHDRNMSYPGNNGFTLPLRSVEDEPAIDDFLSDCVAFGVLESRSHTPKSRSRGQSEKWYLSPILSPHFQIPAAHTKEPYYAKIGEISAWMEKSGVVTSGISVEAKTIHRARQERRDTDQLQFPFEE</sequence>
<reference evidence="1 2" key="1">
    <citation type="submission" date="2017-11" db="EMBL/GenBank/DDBJ databases">
        <title>Revised Sequence and Annotation of the Rhodobaca barguzinensis strain alga05 Genome.</title>
        <authorList>
            <person name="Kopejtka K."/>
            <person name="Tomasch J.M."/>
            <person name="Bunk B."/>
            <person name="Koblizek M."/>
        </authorList>
    </citation>
    <scope>NUCLEOTIDE SEQUENCE [LARGE SCALE GENOMIC DNA]</scope>
    <source>
        <strain evidence="2">alga05</strain>
    </source>
</reference>
<dbReference type="EMBL" id="CP024899">
    <property type="protein sequence ID" value="ATX64576.1"/>
    <property type="molecule type" value="Genomic_DNA"/>
</dbReference>
<keyword evidence="2" id="KW-1185">Reference proteome</keyword>
<proteinExistence type="predicted"/>